<dbReference type="GO" id="GO:0006364">
    <property type="term" value="P:rRNA processing"/>
    <property type="evidence" value="ECO:0007669"/>
    <property type="project" value="UniProtKB-UniRule"/>
</dbReference>
<organism evidence="8 9">
    <name type="scientific">Fistulina hepatica ATCC 64428</name>
    <dbReference type="NCBI Taxonomy" id="1128425"/>
    <lineage>
        <taxon>Eukaryota</taxon>
        <taxon>Fungi</taxon>
        <taxon>Dikarya</taxon>
        <taxon>Basidiomycota</taxon>
        <taxon>Agaricomycotina</taxon>
        <taxon>Agaricomycetes</taxon>
        <taxon>Agaricomycetidae</taxon>
        <taxon>Agaricales</taxon>
        <taxon>Fistulinaceae</taxon>
        <taxon>Fistulina</taxon>
    </lineage>
</organism>
<dbReference type="InterPro" id="IPR015943">
    <property type="entry name" value="WD40/YVTN_repeat-like_dom_sf"/>
</dbReference>
<feature type="coiled-coil region" evidence="6">
    <location>
        <begin position="429"/>
        <end position="456"/>
    </location>
</feature>
<dbReference type="PANTHER" id="PTHR18763">
    <property type="entry name" value="WD-REPEAT PROTEIN 18"/>
    <property type="match status" value="1"/>
</dbReference>
<dbReference type="PROSITE" id="PS50082">
    <property type="entry name" value="WD_REPEATS_2"/>
    <property type="match status" value="2"/>
</dbReference>
<evidence type="ECO:0000313" key="8">
    <source>
        <dbReference type="EMBL" id="KIY53401.1"/>
    </source>
</evidence>
<reference evidence="8 9" key="1">
    <citation type="journal article" date="2015" name="Fungal Genet. Biol.">
        <title>Evolution of novel wood decay mechanisms in Agaricales revealed by the genome sequences of Fistulina hepatica and Cylindrobasidium torrendii.</title>
        <authorList>
            <person name="Floudas D."/>
            <person name="Held B.W."/>
            <person name="Riley R."/>
            <person name="Nagy L.G."/>
            <person name="Koehler G."/>
            <person name="Ransdell A.S."/>
            <person name="Younus H."/>
            <person name="Chow J."/>
            <person name="Chiniquy J."/>
            <person name="Lipzen A."/>
            <person name="Tritt A."/>
            <person name="Sun H."/>
            <person name="Haridas S."/>
            <person name="LaButti K."/>
            <person name="Ohm R.A."/>
            <person name="Kues U."/>
            <person name="Blanchette R.A."/>
            <person name="Grigoriev I.V."/>
            <person name="Minto R.E."/>
            <person name="Hibbett D.S."/>
        </authorList>
    </citation>
    <scope>NUCLEOTIDE SEQUENCE [LARGE SCALE GENOMIC DNA]</scope>
    <source>
        <strain evidence="8 9">ATCC 64428</strain>
    </source>
</reference>
<dbReference type="PROSITE" id="PS50294">
    <property type="entry name" value="WD_REPEATS_REGION"/>
    <property type="match status" value="1"/>
</dbReference>
<keyword evidence="5" id="KW-0698">rRNA processing</keyword>
<evidence type="ECO:0000256" key="2">
    <source>
        <dbReference type="ARBA" id="ARBA00022574"/>
    </source>
</evidence>
<keyword evidence="6" id="KW-0175">Coiled coil</keyword>
<dbReference type="OrthoDB" id="756370at2759"/>
<accession>A0A0D7AQ10</accession>
<evidence type="ECO:0000256" key="3">
    <source>
        <dbReference type="ARBA" id="ARBA00022737"/>
    </source>
</evidence>
<dbReference type="Gene3D" id="2.130.10.10">
    <property type="entry name" value="YVTN repeat-like/Quinoprotein amine dehydrogenase"/>
    <property type="match status" value="2"/>
</dbReference>
<dbReference type="PANTHER" id="PTHR18763:SF0">
    <property type="entry name" value="WD REPEAT-CONTAINING PROTEIN 18"/>
    <property type="match status" value="1"/>
</dbReference>
<keyword evidence="5" id="KW-0539">Nucleus</keyword>
<evidence type="ECO:0000256" key="7">
    <source>
        <dbReference type="SAM" id="MobiDB-lite"/>
    </source>
</evidence>
<proteinExistence type="inferred from homology"/>
<evidence type="ECO:0000256" key="5">
    <source>
        <dbReference type="RuleBase" id="RU369067"/>
    </source>
</evidence>
<comment type="subunit">
    <text evidence="5">Component of the RIX1 complex, composed of IPI1, RIX1/IPI2 and IPI3 in a 1:2:2 stoichiometry. The complex interacts (via RIX1) with MDN1 (via its hexameric AAA ATPase ring) and the pre-60S ribosome particles.</text>
</comment>
<keyword evidence="2 4" id="KW-0853">WD repeat</keyword>
<dbReference type="GO" id="GO:0120330">
    <property type="term" value="C:rixosome complex"/>
    <property type="evidence" value="ECO:0007669"/>
    <property type="project" value="UniProtKB-UniRule"/>
</dbReference>
<dbReference type="InterPro" id="IPR036322">
    <property type="entry name" value="WD40_repeat_dom_sf"/>
</dbReference>
<feature type="region of interest" description="Disordered" evidence="7">
    <location>
        <begin position="469"/>
        <end position="492"/>
    </location>
</feature>
<dbReference type="PROSITE" id="PS00678">
    <property type="entry name" value="WD_REPEATS_1"/>
    <property type="match status" value="1"/>
</dbReference>
<dbReference type="InterPro" id="IPR001680">
    <property type="entry name" value="WD40_rpt"/>
</dbReference>
<dbReference type="SUPFAM" id="SSF50978">
    <property type="entry name" value="WD40 repeat-like"/>
    <property type="match status" value="1"/>
</dbReference>
<dbReference type="Pfam" id="PF00400">
    <property type="entry name" value="WD40"/>
    <property type="match status" value="2"/>
</dbReference>
<dbReference type="InterPro" id="IPR019775">
    <property type="entry name" value="WD40_repeat_CS"/>
</dbReference>
<dbReference type="GO" id="GO:0005656">
    <property type="term" value="C:nuclear pre-replicative complex"/>
    <property type="evidence" value="ECO:0007669"/>
    <property type="project" value="TreeGrafter"/>
</dbReference>
<keyword evidence="3" id="KW-0677">Repeat</keyword>
<name>A0A0D7AQ10_9AGAR</name>
<comment type="function">
    <text evidence="5">Component of the RIX1 complex required for processing of ITS2 sequences from 35S pre-rRNA.</text>
</comment>
<dbReference type="Proteomes" id="UP000054144">
    <property type="component" value="Unassembled WGS sequence"/>
</dbReference>
<dbReference type="SMART" id="SM00320">
    <property type="entry name" value="WD40"/>
    <property type="match status" value="5"/>
</dbReference>
<keyword evidence="9" id="KW-1185">Reference proteome</keyword>
<comment type="similarity">
    <text evidence="1 5">Belongs to the WD repeat IPI3/WDR18 family.</text>
</comment>
<dbReference type="InterPro" id="IPR045227">
    <property type="entry name" value="WDR18/Ipi3/RID3"/>
</dbReference>
<comment type="subcellular location">
    <subcellularLocation>
        <location evidence="5">Nucleus</location>
    </subcellularLocation>
</comment>
<gene>
    <name evidence="8" type="ORF">FISHEDRAFT_63401</name>
</gene>
<dbReference type="AlphaFoldDB" id="A0A0D7AQ10"/>
<evidence type="ECO:0000256" key="1">
    <source>
        <dbReference type="ARBA" id="ARBA00010143"/>
    </source>
</evidence>
<sequence>MPLQEIVFYSTAAAGGARSGPGAICLNDLQTGTTIATFKQTSAARNCTAYVESTGAEGGFILSSQPDKSIMNVYNFQKDQISMKMVLPERLTCIAVDSRGTFCAGGTAQGRVFLWEIASGIMYNAWDAHYRQVTVLRFTPDGAVLLSGSEDSGISVWSVSRLVDENMANELPVPEMTLSDHTLSVTDIRCGAGRFTSCRVLTSSLDYSVKLWDLSSQTLLTTFQFPKPISCLAWDATENFFFAAASEGAVYQVNLFRPADESSGTQATAVGGEGVNDIIRVDDTPTTSKKRLISVTEGVTVMTISCTSASLLVATPAGSIHVYDIASHQLVRTIRTLNGLSVTHVATMMRPPDLIGHVSLSLGAGDGKDTVSVRPVAIFQRTRDVKARAAHEVPMLLPPCYRDSSLYEDEELLRDHAFFVQRKSAGAHADVLQARVSDLEADVALLRDQLGRAKNINDVMWENVVQKLVKQRPNASPSEDDADQRKRKRGRT</sequence>
<evidence type="ECO:0000256" key="4">
    <source>
        <dbReference type="PROSITE-ProRule" id="PRU00221"/>
    </source>
</evidence>
<evidence type="ECO:0000256" key="6">
    <source>
        <dbReference type="SAM" id="Coils"/>
    </source>
</evidence>
<dbReference type="GO" id="GO:0006261">
    <property type="term" value="P:DNA-templated DNA replication"/>
    <property type="evidence" value="ECO:0007669"/>
    <property type="project" value="TreeGrafter"/>
</dbReference>
<dbReference type="EMBL" id="KN881618">
    <property type="protein sequence ID" value="KIY53401.1"/>
    <property type="molecule type" value="Genomic_DNA"/>
</dbReference>
<evidence type="ECO:0000313" key="9">
    <source>
        <dbReference type="Proteomes" id="UP000054144"/>
    </source>
</evidence>
<feature type="repeat" description="WD" evidence="4">
    <location>
        <begin position="200"/>
        <end position="222"/>
    </location>
</feature>
<protein>
    <recommendedName>
        <fullName evidence="5">Pre-rRNA-processing protein IPI3</fullName>
    </recommendedName>
</protein>
<feature type="repeat" description="WD" evidence="4">
    <location>
        <begin position="126"/>
        <end position="160"/>
    </location>
</feature>